<accession>A0A8T4HGE1</accession>
<dbReference type="Pfam" id="PF00589">
    <property type="entry name" value="Phage_integrase"/>
    <property type="match status" value="1"/>
</dbReference>
<dbReference type="EMBL" id="JAGKSB010000017">
    <property type="protein sequence ID" value="MBP3944387.1"/>
    <property type="molecule type" value="Genomic_DNA"/>
</dbReference>
<dbReference type="InterPro" id="IPR044068">
    <property type="entry name" value="CB"/>
</dbReference>
<dbReference type="RefSeq" id="WP_353547898.1">
    <property type="nucleotide sequence ID" value="NZ_JAGKSB010000017.1"/>
</dbReference>
<keyword evidence="3 5" id="KW-0238">DNA-binding</keyword>
<evidence type="ECO:0000259" key="6">
    <source>
        <dbReference type="PROSITE" id="PS51898"/>
    </source>
</evidence>
<dbReference type="Gene3D" id="1.10.443.10">
    <property type="entry name" value="Intergrase catalytic core"/>
    <property type="match status" value="1"/>
</dbReference>
<feature type="domain" description="Core-binding (CB)" evidence="7">
    <location>
        <begin position="116"/>
        <end position="206"/>
    </location>
</feature>
<dbReference type="GO" id="GO:0015074">
    <property type="term" value="P:DNA integration"/>
    <property type="evidence" value="ECO:0007669"/>
    <property type="project" value="UniProtKB-KW"/>
</dbReference>
<sequence>MSSYQKATELMFNFSTKLFFLKAKIHPITKMVSLYIEVYISTKGNSERIRLPLNIKWKADKIDRPNSLLLQRHRNDEDMNDFNMIIMTERSKLNEIAKVYRLSGKRLDLATLKRELTFADSNKSLVAYMLKRRRELFKNREISEQTYKNYGTTINSIKDFREAVSFDHINVTWMSEYKAFLKRKGNAHNTIWTRLRDLKSFLRIANQETIIYVDQAAIDFKNTSINTPITYLNRVEIGLLMKLHDKETLSETEYNVLSAFLFSCFTSLRVSDIYNANKNWMLSDNFLTFTMKKNSDRAPKTIKIPLIPIAQTFISATFNKFFDLPSSQEYNRTLKDLAKMAGIRKNLTSHVGRHTFGFLFMTAVGDIYALKNILGHSKITTTERYAHIDEEYEFAQVLKLQEGFNLFHSSSERFNCR</sequence>
<comment type="caution">
    <text evidence="8">The sequence shown here is derived from an EMBL/GenBank/DDBJ whole genome shotgun (WGS) entry which is preliminary data.</text>
</comment>
<dbReference type="Gene3D" id="1.10.150.130">
    <property type="match status" value="1"/>
</dbReference>
<keyword evidence="9" id="KW-1185">Reference proteome</keyword>
<dbReference type="Pfam" id="PF13102">
    <property type="entry name" value="Phage_int_SAM_5"/>
    <property type="match status" value="1"/>
</dbReference>
<evidence type="ECO:0000256" key="1">
    <source>
        <dbReference type="ARBA" id="ARBA00008857"/>
    </source>
</evidence>
<evidence type="ECO:0000256" key="3">
    <source>
        <dbReference type="ARBA" id="ARBA00023125"/>
    </source>
</evidence>
<evidence type="ECO:0000256" key="5">
    <source>
        <dbReference type="PROSITE-ProRule" id="PRU01248"/>
    </source>
</evidence>
<dbReference type="GO" id="GO:0003677">
    <property type="term" value="F:DNA binding"/>
    <property type="evidence" value="ECO:0007669"/>
    <property type="project" value="UniProtKB-UniRule"/>
</dbReference>
<evidence type="ECO:0000313" key="8">
    <source>
        <dbReference type="EMBL" id="MBP3944387.1"/>
    </source>
</evidence>
<dbReference type="SUPFAM" id="SSF56349">
    <property type="entry name" value="DNA breaking-rejoining enzymes"/>
    <property type="match status" value="1"/>
</dbReference>
<dbReference type="GO" id="GO:0006310">
    <property type="term" value="P:DNA recombination"/>
    <property type="evidence" value="ECO:0007669"/>
    <property type="project" value="UniProtKB-KW"/>
</dbReference>
<dbReference type="PANTHER" id="PTHR30349">
    <property type="entry name" value="PHAGE INTEGRASE-RELATED"/>
    <property type="match status" value="1"/>
</dbReference>
<keyword evidence="4" id="KW-0233">DNA recombination</keyword>
<dbReference type="InterPro" id="IPR050090">
    <property type="entry name" value="Tyrosine_recombinase_XerCD"/>
</dbReference>
<dbReference type="InterPro" id="IPR010998">
    <property type="entry name" value="Integrase_recombinase_N"/>
</dbReference>
<evidence type="ECO:0000256" key="4">
    <source>
        <dbReference type="ARBA" id="ARBA00023172"/>
    </source>
</evidence>
<dbReference type="InterPro" id="IPR025269">
    <property type="entry name" value="SAM-like_dom"/>
</dbReference>
<evidence type="ECO:0000256" key="2">
    <source>
        <dbReference type="ARBA" id="ARBA00022908"/>
    </source>
</evidence>
<dbReference type="InterPro" id="IPR011010">
    <property type="entry name" value="DNA_brk_join_enz"/>
</dbReference>
<dbReference type="PROSITE" id="PS51898">
    <property type="entry name" value="TYR_RECOMBINASE"/>
    <property type="match status" value="1"/>
</dbReference>
<keyword evidence="2" id="KW-0229">DNA integration</keyword>
<feature type="domain" description="Tyr recombinase" evidence="6">
    <location>
        <begin position="227"/>
        <end position="398"/>
    </location>
</feature>
<dbReference type="AlphaFoldDB" id="A0A8T4HGE1"/>
<gene>
    <name evidence="8" type="ORF">J5U18_12635</name>
</gene>
<dbReference type="PANTHER" id="PTHR30349:SF64">
    <property type="entry name" value="PROPHAGE INTEGRASE INTD-RELATED"/>
    <property type="match status" value="1"/>
</dbReference>
<protein>
    <submittedName>
        <fullName evidence="8">Site-specific integrase</fullName>
    </submittedName>
</protein>
<reference evidence="8" key="1">
    <citation type="submission" date="2021-03" db="EMBL/GenBank/DDBJ databases">
        <authorList>
            <person name="Lu T."/>
            <person name="Wang Q."/>
            <person name="Han X."/>
        </authorList>
    </citation>
    <scope>NUCLEOTIDE SEQUENCE</scope>
    <source>
        <strain evidence="8">WQ 2009</strain>
    </source>
</reference>
<comment type="similarity">
    <text evidence="1">Belongs to the 'phage' integrase family.</text>
</comment>
<name>A0A8T4HGE1_9SPHI</name>
<evidence type="ECO:0000313" key="9">
    <source>
        <dbReference type="Proteomes" id="UP000679691"/>
    </source>
</evidence>
<dbReference type="InterPro" id="IPR002104">
    <property type="entry name" value="Integrase_catalytic"/>
</dbReference>
<dbReference type="CDD" id="cd01185">
    <property type="entry name" value="INTN1_C_like"/>
    <property type="match status" value="1"/>
</dbReference>
<dbReference type="Proteomes" id="UP000679691">
    <property type="component" value="Unassembled WGS sequence"/>
</dbReference>
<organism evidence="8 9">
    <name type="scientific">Rhinopithecimicrobium faecis</name>
    <dbReference type="NCBI Taxonomy" id="2820698"/>
    <lineage>
        <taxon>Bacteria</taxon>
        <taxon>Pseudomonadati</taxon>
        <taxon>Bacteroidota</taxon>
        <taxon>Sphingobacteriia</taxon>
        <taxon>Sphingobacteriales</taxon>
        <taxon>Sphingobacteriaceae</taxon>
        <taxon>Rhinopithecimicrobium</taxon>
    </lineage>
</organism>
<dbReference type="InterPro" id="IPR013762">
    <property type="entry name" value="Integrase-like_cat_sf"/>
</dbReference>
<proteinExistence type="inferred from homology"/>
<evidence type="ECO:0000259" key="7">
    <source>
        <dbReference type="PROSITE" id="PS51900"/>
    </source>
</evidence>
<dbReference type="PROSITE" id="PS51900">
    <property type="entry name" value="CB"/>
    <property type="match status" value="1"/>
</dbReference>